<name>A0ACD4D8I2_9HYPH</name>
<accession>A0ACD4D8I2</accession>
<proteinExistence type="predicted"/>
<gene>
    <name evidence="1" type="ORF">N8E88_18750</name>
</gene>
<dbReference type="Proteomes" id="UP001061991">
    <property type="component" value="Chromosome"/>
</dbReference>
<reference evidence="1" key="1">
    <citation type="submission" date="2022-09" db="EMBL/GenBank/DDBJ databases">
        <title>Interaction between co-microsymbionts with complementary sets of symbiotic genes in legume-rhizobium systems.</title>
        <authorList>
            <person name="Safronova V."/>
            <person name="Sazanova A."/>
            <person name="Afonin A."/>
            <person name="Chirak E."/>
        </authorList>
    </citation>
    <scope>NUCLEOTIDE SEQUENCE</scope>
    <source>
        <strain evidence="1">A18/3m</strain>
    </source>
</reference>
<evidence type="ECO:0000313" key="2">
    <source>
        <dbReference type="Proteomes" id="UP001061991"/>
    </source>
</evidence>
<organism evidence="1 2">
    <name type="scientific">Phyllobacterium zundukense</name>
    <dbReference type="NCBI Taxonomy" id="1867719"/>
    <lineage>
        <taxon>Bacteria</taxon>
        <taxon>Pseudomonadati</taxon>
        <taxon>Pseudomonadota</taxon>
        <taxon>Alphaproteobacteria</taxon>
        <taxon>Hyphomicrobiales</taxon>
        <taxon>Phyllobacteriaceae</taxon>
        <taxon>Phyllobacterium</taxon>
    </lineage>
</organism>
<protein>
    <submittedName>
        <fullName evidence="1">Uncharacterized protein</fullName>
    </submittedName>
</protein>
<dbReference type="EMBL" id="CP104973">
    <property type="protein sequence ID" value="UXN62059.1"/>
    <property type="molecule type" value="Genomic_DNA"/>
</dbReference>
<evidence type="ECO:0000313" key="1">
    <source>
        <dbReference type="EMBL" id="UXN62059.1"/>
    </source>
</evidence>
<keyword evidence="2" id="KW-1185">Reference proteome</keyword>
<sequence length="185" mass="20826">MLFGAKSFERGEIQTALPKILAEELDADWSLVRSQLGTNDAAYVDPLFGMHLTGGSNTIKNSFTQYRELGARVRVRAMLLAAAADRWNVGDERGAVLATDGCKLLYGELAEAAMAMPVPQKIALKDPKDFRIIGKHTPRLDAKANRLIVRCVHLNFRTVRRRFRPIVLRAADRHPPWYSQFHREG</sequence>